<accession>M0AYE2</accession>
<reference evidence="2 3" key="1">
    <citation type="journal article" date="2014" name="PLoS Genet.">
        <title>Phylogenetically driven sequencing of extremely halophilic archaea reveals strategies for static and dynamic osmo-response.</title>
        <authorList>
            <person name="Becker E.A."/>
            <person name="Seitzer P.M."/>
            <person name="Tritt A."/>
            <person name="Larsen D."/>
            <person name="Krusor M."/>
            <person name="Yao A.I."/>
            <person name="Wu D."/>
            <person name="Madern D."/>
            <person name="Eisen J.A."/>
            <person name="Darling A.E."/>
            <person name="Facciotti M.T."/>
        </authorList>
    </citation>
    <scope>NUCLEOTIDE SEQUENCE [LARGE SCALE GENOMIC DNA]</scope>
    <source>
        <strain evidence="2 3">DSM 13077</strain>
    </source>
</reference>
<dbReference type="PATRIC" id="fig|1227491.4.peg.3382"/>
<evidence type="ECO:0000313" key="2">
    <source>
        <dbReference type="EMBL" id="ELZ03347.1"/>
    </source>
</evidence>
<keyword evidence="2" id="KW-0808">Transferase</keyword>
<dbReference type="OrthoDB" id="351302at2157"/>
<dbReference type="Pfam" id="PF04230">
    <property type="entry name" value="PS_pyruv_trans"/>
    <property type="match status" value="1"/>
</dbReference>
<dbReference type="EMBL" id="AOIP01000033">
    <property type="protein sequence ID" value="ELZ03347.1"/>
    <property type="molecule type" value="Genomic_DNA"/>
</dbReference>
<dbReference type="GO" id="GO:0016740">
    <property type="term" value="F:transferase activity"/>
    <property type="evidence" value="ECO:0007669"/>
    <property type="project" value="UniProtKB-KW"/>
</dbReference>
<protein>
    <submittedName>
        <fullName evidence="2">Polysaccharide pyruvyl transferase</fullName>
    </submittedName>
</protein>
<dbReference type="InterPro" id="IPR007345">
    <property type="entry name" value="Polysacch_pyruvyl_Trfase"/>
</dbReference>
<name>M0AYE2_9EURY</name>
<evidence type="ECO:0000313" key="3">
    <source>
        <dbReference type="Proteomes" id="UP000011591"/>
    </source>
</evidence>
<keyword evidence="3" id="KW-1185">Reference proteome</keyword>
<dbReference type="RefSeq" id="WP_006666700.1">
    <property type="nucleotide sequence ID" value="NZ_AOIP01000033.1"/>
</dbReference>
<dbReference type="PANTHER" id="PTHR36836:SF1">
    <property type="entry name" value="COLANIC ACID BIOSYNTHESIS PROTEIN WCAK"/>
    <property type="match status" value="1"/>
</dbReference>
<sequence length="394" mass="42941">MSDLEAVGSVLIDGFYGHRNAGDEAILAALIQQIRSYDPDADIIVSSSDPIYTKTLHDVDGCITRYQPQNGFPSRKWLSTVCNVDQVWIGGGGLFGHRKMLKYSILIAIARAVGARVATVSVGSGPFANQSNKLAQPMLSHAAAVTVRDKQTASRLRNVGVSGPIDVCVDPVFGYEFDVERITLSTSLSKCVGSKTIVVSVREPSDREVDEPALANALTIVAKNQDCKIIFIPFHVQRGGATSDIDIAQRIATRMLDVETIVWDDELTYEEIIAVIDRSRLVVGMRLHSIIFAALVRTPFVGIPYAPKCIAHLQRLHAPTSLNCDDLDSASLASEIEAQWETGLSAKTKNAIEDCEMAAQNIIPRVQSKSTNCSRTRVPLLFAKTGITGFRRMI</sequence>
<feature type="domain" description="Polysaccharide pyruvyl transferase" evidence="1">
    <location>
        <begin position="20"/>
        <end position="305"/>
    </location>
</feature>
<organism evidence="2 3">
    <name type="scientific">Natrialba aegyptia DSM 13077</name>
    <dbReference type="NCBI Taxonomy" id="1227491"/>
    <lineage>
        <taxon>Archaea</taxon>
        <taxon>Methanobacteriati</taxon>
        <taxon>Methanobacteriota</taxon>
        <taxon>Stenosarchaea group</taxon>
        <taxon>Halobacteria</taxon>
        <taxon>Halobacteriales</taxon>
        <taxon>Natrialbaceae</taxon>
        <taxon>Natrialba</taxon>
    </lineage>
</organism>
<dbReference type="AlphaFoldDB" id="M0AYE2"/>
<dbReference type="Proteomes" id="UP000011591">
    <property type="component" value="Unassembled WGS sequence"/>
</dbReference>
<evidence type="ECO:0000259" key="1">
    <source>
        <dbReference type="Pfam" id="PF04230"/>
    </source>
</evidence>
<proteinExistence type="predicted"/>
<comment type="caution">
    <text evidence="2">The sequence shown here is derived from an EMBL/GenBank/DDBJ whole genome shotgun (WGS) entry which is preliminary data.</text>
</comment>
<gene>
    <name evidence="2" type="ORF">C480_16480</name>
</gene>
<dbReference type="PANTHER" id="PTHR36836">
    <property type="entry name" value="COLANIC ACID BIOSYNTHESIS PROTEIN WCAK"/>
    <property type="match status" value="1"/>
</dbReference>